<organism evidence="1 2">
    <name type="scientific">Naganishia cerealis</name>
    <dbReference type="NCBI Taxonomy" id="610337"/>
    <lineage>
        <taxon>Eukaryota</taxon>
        <taxon>Fungi</taxon>
        <taxon>Dikarya</taxon>
        <taxon>Basidiomycota</taxon>
        <taxon>Agaricomycotina</taxon>
        <taxon>Tremellomycetes</taxon>
        <taxon>Filobasidiales</taxon>
        <taxon>Filobasidiaceae</taxon>
        <taxon>Naganishia</taxon>
    </lineage>
</organism>
<keyword evidence="2" id="KW-1185">Reference proteome</keyword>
<proteinExistence type="predicted"/>
<gene>
    <name evidence="1" type="ORF">QFC19_001697</name>
</gene>
<protein>
    <submittedName>
        <fullName evidence="1">Uncharacterized protein</fullName>
    </submittedName>
</protein>
<sequence>MPSSIDIEQPTIVFTPSTPIMSAIPAFHDIEIPLYQNQEEAGSSHTSRRKSFYRSFSTPMIQPPPSPRKPIVLHRPRSSSPTGAQWSLTRARQALFESCWGSERTSRAAVATGIMEDCALKERRNVGSRDTSGWGVGREKGPWCDMDDDDELSEPELSPSTPVFVQFSGLPTSRHSSRFITLTSTLVIALALAALAFTTFFHPTFGDKISNLPTNGEGHAHRFIHFDGLFGHSDDDGLIGISSTWHSLPVSGGINDELRKRAFSYSASPSNRPVEPVRLTEDQDAGISNSELPTAGQIDNATHNQKRWNPWTASRVGAVDTEDNAITEHRRSVGAAERRLMKRKEALARRTTLSLVQRR</sequence>
<name>A0ACC2WGK8_9TREE</name>
<evidence type="ECO:0000313" key="1">
    <source>
        <dbReference type="EMBL" id="KAJ9110294.1"/>
    </source>
</evidence>
<dbReference type="EMBL" id="JASBWR010000013">
    <property type="protein sequence ID" value="KAJ9110294.1"/>
    <property type="molecule type" value="Genomic_DNA"/>
</dbReference>
<dbReference type="Proteomes" id="UP001241377">
    <property type="component" value="Unassembled WGS sequence"/>
</dbReference>
<comment type="caution">
    <text evidence="1">The sequence shown here is derived from an EMBL/GenBank/DDBJ whole genome shotgun (WGS) entry which is preliminary data.</text>
</comment>
<reference evidence="1" key="1">
    <citation type="submission" date="2023-04" db="EMBL/GenBank/DDBJ databases">
        <title>Draft Genome sequencing of Naganishia species isolated from polar environments using Oxford Nanopore Technology.</title>
        <authorList>
            <person name="Leo P."/>
            <person name="Venkateswaran K."/>
        </authorList>
    </citation>
    <scope>NUCLEOTIDE SEQUENCE</scope>
    <source>
        <strain evidence="1">MNA-CCFEE 5261</strain>
    </source>
</reference>
<accession>A0ACC2WGK8</accession>
<evidence type="ECO:0000313" key="2">
    <source>
        <dbReference type="Proteomes" id="UP001241377"/>
    </source>
</evidence>